<keyword evidence="9" id="KW-0472">Membrane</keyword>
<evidence type="ECO:0000256" key="9">
    <source>
        <dbReference type="ARBA" id="ARBA00023136"/>
    </source>
</evidence>
<keyword evidence="4" id="KW-0645">Protease</keyword>
<evidence type="ECO:0000259" key="11">
    <source>
        <dbReference type="Pfam" id="PF08496"/>
    </source>
</evidence>
<dbReference type="Pfam" id="PF08496">
    <property type="entry name" value="Peptidase_S49_N"/>
    <property type="match status" value="1"/>
</dbReference>
<dbReference type="PANTHER" id="PTHR42987">
    <property type="entry name" value="PEPTIDASE S49"/>
    <property type="match status" value="1"/>
</dbReference>
<evidence type="ECO:0000313" key="12">
    <source>
        <dbReference type="EMBL" id="GMH67132.1"/>
    </source>
</evidence>
<evidence type="ECO:0000256" key="3">
    <source>
        <dbReference type="ARBA" id="ARBA00022475"/>
    </source>
</evidence>
<dbReference type="EMBL" id="BRXZ01002647">
    <property type="protein sequence ID" value="GMH67132.1"/>
    <property type="molecule type" value="Genomic_DNA"/>
</dbReference>
<dbReference type="Gene3D" id="6.20.330.10">
    <property type="match status" value="1"/>
</dbReference>
<dbReference type="InterPro" id="IPR029045">
    <property type="entry name" value="ClpP/crotonase-like_dom_sf"/>
</dbReference>
<evidence type="ECO:0000259" key="10">
    <source>
        <dbReference type="Pfam" id="PF01343"/>
    </source>
</evidence>
<comment type="similarity">
    <text evidence="2">Belongs to the peptidase S49 family.</text>
</comment>
<dbReference type="InterPro" id="IPR047272">
    <property type="entry name" value="S49_SppA_C"/>
</dbReference>
<keyword evidence="5" id="KW-0812">Transmembrane</keyword>
<dbReference type="GO" id="GO:0004252">
    <property type="term" value="F:serine-type endopeptidase activity"/>
    <property type="evidence" value="ECO:0007669"/>
    <property type="project" value="InterPro"/>
</dbReference>
<dbReference type="PANTHER" id="PTHR42987:SF4">
    <property type="entry name" value="PROTEASE SOHB-RELATED"/>
    <property type="match status" value="1"/>
</dbReference>
<dbReference type="GO" id="GO:0006508">
    <property type="term" value="P:proteolysis"/>
    <property type="evidence" value="ECO:0007669"/>
    <property type="project" value="UniProtKB-KW"/>
</dbReference>
<evidence type="ECO:0000256" key="5">
    <source>
        <dbReference type="ARBA" id="ARBA00022692"/>
    </source>
</evidence>
<dbReference type="CDD" id="cd07023">
    <property type="entry name" value="S49_Sppa_N_C"/>
    <property type="match status" value="1"/>
</dbReference>
<evidence type="ECO:0000256" key="8">
    <source>
        <dbReference type="ARBA" id="ARBA00022989"/>
    </source>
</evidence>
<protein>
    <recommendedName>
        <fullName evidence="14">Peptidase S49 domain-containing protein</fullName>
    </recommendedName>
</protein>
<dbReference type="AlphaFoldDB" id="A0A9W7ACY9"/>
<dbReference type="InterPro" id="IPR002142">
    <property type="entry name" value="Peptidase_S49"/>
</dbReference>
<dbReference type="Pfam" id="PF01343">
    <property type="entry name" value="Peptidase_S49"/>
    <property type="match status" value="1"/>
</dbReference>
<evidence type="ECO:0000256" key="2">
    <source>
        <dbReference type="ARBA" id="ARBA00008683"/>
    </source>
</evidence>
<comment type="caution">
    <text evidence="12">The sequence shown here is derived from an EMBL/GenBank/DDBJ whole genome shotgun (WGS) entry which is preliminary data.</text>
</comment>
<feature type="non-terminal residue" evidence="12">
    <location>
        <position position="1"/>
    </location>
</feature>
<keyword evidence="13" id="KW-1185">Reference proteome</keyword>
<feature type="domain" description="Peptidase S49 N-terminal proteobacteria" evidence="11">
    <location>
        <begin position="1"/>
        <end position="44"/>
    </location>
</feature>
<dbReference type="NCBIfam" id="NF008745">
    <property type="entry name" value="PRK11778.1"/>
    <property type="match status" value="1"/>
</dbReference>
<organism evidence="12 13">
    <name type="scientific">Triparma retinervis</name>
    <dbReference type="NCBI Taxonomy" id="2557542"/>
    <lineage>
        <taxon>Eukaryota</taxon>
        <taxon>Sar</taxon>
        <taxon>Stramenopiles</taxon>
        <taxon>Ochrophyta</taxon>
        <taxon>Bolidophyceae</taxon>
        <taxon>Parmales</taxon>
        <taxon>Triparmaceae</taxon>
        <taxon>Triparma</taxon>
    </lineage>
</organism>
<comment type="subcellular location">
    <subcellularLocation>
        <location evidence="1">Cell membrane</location>
    </subcellularLocation>
</comment>
<evidence type="ECO:0008006" key="14">
    <source>
        <dbReference type="Google" id="ProtNLM"/>
    </source>
</evidence>
<accession>A0A9W7ACY9</accession>
<evidence type="ECO:0000313" key="13">
    <source>
        <dbReference type="Proteomes" id="UP001165082"/>
    </source>
</evidence>
<dbReference type="Gene3D" id="3.90.226.10">
    <property type="entry name" value="2-enoyl-CoA Hydratase, Chain A, domain 1"/>
    <property type="match status" value="1"/>
</dbReference>
<evidence type="ECO:0000256" key="6">
    <source>
        <dbReference type="ARBA" id="ARBA00022801"/>
    </source>
</evidence>
<keyword evidence="3" id="KW-1003">Cell membrane</keyword>
<reference evidence="12" key="1">
    <citation type="submission" date="2022-07" db="EMBL/GenBank/DDBJ databases">
        <title>Genome analysis of Parmales, a sister group of diatoms, reveals the evolutionary specialization of diatoms from phago-mixotrophs to photoautotrophs.</title>
        <authorList>
            <person name="Ban H."/>
            <person name="Sato S."/>
            <person name="Yoshikawa S."/>
            <person name="Kazumasa Y."/>
            <person name="Nakamura Y."/>
            <person name="Ichinomiya M."/>
            <person name="Saitoh K."/>
            <person name="Sato N."/>
            <person name="Blanc-Mathieu R."/>
            <person name="Endo H."/>
            <person name="Kuwata A."/>
            <person name="Ogata H."/>
        </authorList>
    </citation>
    <scope>NUCLEOTIDE SEQUENCE</scope>
</reference>
<dbReference type="InterPro" id="IPR013703">
    <property type="entry name" value="Peptidase_S49_N_proteobac"/>
</dbReference>
<keyword evidence="6" id="KW-0378">Hydrolase</keyword>
<sequence>SQVANLREEISALTLQQRPGDEVLLILQSGGGTVTGYGLAAAQLERLKSAGFKLTIAVEQVAASGGYMMACTGDKIVASPFAVLGSIGVISDQPNVYERLKREGVEFSTVTAGKYKRTLTPTKKPTKEDFEKSKEDVEGILVLFKDYVKRNRPGLDIDKVATGETWFGEDAVDLGLCDELKTKDDVILEYVKKGFECYEVEYDESMTFGGGSGLGGLPFGDALTTLSNDKGGRRGGVRKWIGGMIKEAIREEITGGEGTGIERRYMMKDDDSE</sequence>
<keyword evidence="8" id="KW-1133">Transmembrane helix</keyword>
<keyword evidence="7" id="KW-0720">Serine protease</keyword>
<dbReference type="GO" id="GO:0005886">
    <property type="term" value="C:plasma membrane"/>
    <property type="evidence" value="ECO:0007669"/>
    <property type="project" value="UniProtKB-SubCell"/>
</dbReference>
<evidence type="ECO:0000256" key="7">
    <source>
        <dbReference type="ARBA" id="ARBA00022825"/>
    </source>
</evidence>
<dbReference type="OrthoDB" id="45421at2759"/>
<evidence type="ECO:0000256" key="1">
    <source>
        <dbReference type="ARBA" id="ARBA00004236"/>
    </source>
</evidence>
<feature type="non-terminal residue" evidence="12">
    <location>
        <position position="273"/>
    </location>
</feature>
<gene>
    <name evidence="12" type="ORF">TrRE_jg11114</name>
</gene>
<dbReference type="SUPFAM" id="SSF52096">
    <property type="entry name" value="ClpP/crotonase"/>
    <property type="match status" value="1"/>
</dbReference>
<name>A0A9W7ACY9_9STRA</name>
<proteinExistence type="inferred from homology"/>
<feature type="domain" description="Peptidase S49" evidence="10">
    <location>
        <begin position="47"/>
        <end position="189"/>
    </location>
</feature>
<evidence type="ECO:0000256" key="4">
    <source>
        <dbReference type="ARBA" id="ARBA00022670"/>
    </source>
</evidence>
<dbReference type="Proteomes" id="UP001165082">
    <property type="component" value="Unassembled WGS sequence"/>
</dbReference>